<evidence type="ECO:0000256" key="1">
    <source>
        <dbReference type="SAM" id="SignalP"/>
    </source>
</evidence>
<dbReference type="PATRIC" id="fig|1365251.3.peg.2789"/>
<proteinExistence type="predicted"/>
<evidence type="ECO:0000313" key="3">
    <source>
        <dbReference type="Proteomes" id="UP000076503"/>
    </source>
</evidence>
<gene>
    <name evidence="2" type="ORF">N476_17445</name>
</gene>
<feature type="signal peptide" evidence="1">
    <location>
        <begin position="1"/>
        <end position="18"/>
    </location>
</feature>
<dbReference type="AlphaFoldDB" id="A0A167E6S9"/>
<evidence type="ECO:0000313" key="2">
    <source>
        <dbReference type="EMBL" id="KZN50132.1"/>
    </source>
</evidence>
<keyword evidence="1" id="KW-0732">Signal</keyword>
<sequence>MKKLLSLIFALSPLAVSANSSDEGYIESSRYYGPITICEYYWTGEYRGGGGGDDPYPHSAIRPVDSTVEYEDPDVHIFKVKGHSYKCLEPIYMGPYNRVFKLFAARRTTGYL</sequence>
<accession>A0A167E6S9</accession>
<comment type="caution">
    <text evidence="2">The sequence shown here is derived from an EMBL/GenBank/DDBJ whole genome shotgun (WGS) entry which is preliminary data.</text>
</comment>
<protein>
    <submittedName>
        <fullName evidence="2">Uncharacterized protein</fullName>
    </submittedName>
</protein>
<reference evidence="2 3" key="1">
    <citation type="submission" date="2013-07" db="EMBL/GenBank/DDBJ databases">
        <title>Comparative Genomic and Metabolomic Analysis of Twelve Strains of Pseudoalteromonas luteoviolacea.</title>
        <authorList>
            <person name="Vynne N.G."/>
            <person name="Mansson M."/>
            <person name="Gram L."/>
        </authorList>
    </citation>
    <scope>NUCLEOTIDE SEQUENCE [LARGE SCALE GENOMIC DNA]</scope>
    <source>
        <strain evidence="2 3">H33</strain>
    </source>
</reference>
<name>A0A167E6S9_9GAMM</name>
<feature type="chain" id="PRO_5007885612" evidence="1">
    <location>
        <begin position="19"/>
        <end position="112"/>
    </location>
</feature>
<dbReference type="EMBL" id="AUXZ01000077">
    <property type="protein sequence ID" value="KZN50132.1"/>
    <property type="molecule type" value="Genomic_DNA"/>
</dbReference>
<organism evidence="2 3">
    <name type="scientific">Pseudoalteromonas luteoviolacea H33</name>
    <dbReference type="NCBI Taxonomy" id="1365251"/>
    <lineage>
        <taxon>Bacteria</taxon>
        <taxon>Pseudomonadati</taxon>
        <taxon>Pseudomonadota</taxon>
        <taxon>Gammaproteobacteria</taxon>
        <taxon>Alteromonadales</taxon>
        <taxon>Pseudoalteromonadaceae</taxon>
        <taxon>Pseudoalteromonas</taxon>
    </lineage>
</organism>
<dbReference type="Proteomes" id="UP000076503">
    <property type="component" value="Unassembled WGS sequence"/>
</dbReference>
<dbReference type="RefSeq" id="WP_063362197.1">
    <property type="nucleotide sequence ID" value="NZ_AUXZ01000077.1"/>
</dbReference>